<dbReference type="InterPro" id="IPR008972">
    <property type="entry name" value="Cupredoxin"/>
</dbReference>
<keyword evidence="2" id="KW-0560">Oxidoreductase</keyword>
<dbReference type="GO" id="GO:0005507">
    <property type="term" value="F:copper ion binding"/>
    <property type="evidence" value="ECO:0007669"/>
    <property type="project" value="InterPro"/>
</dbReference>
<feature type="domain" description="Plastocyanin-like" evidence="5">
    <location>
        <begin position="568"/>
        <end position="691"/>
    </location>
</feature>
<reference evidence="7 8" key="1">
    <citation type="journal article" date="2019" name="Int. J. Syst. Evol. Microbiol.">
        <title>Azospirillum ramasamyi sp. nov., a novel diazotrophic bacterium isolated from fermented bovine products.</title>
        <authorList>
            <person name="Anandham R."/>
            <person name="Heo J."/>
            <person name="Krishnamoorthy R."/>
            <person name="SenthilKumar M."/>
            <person name="Gopal N.O."/>
            <person name="Kim S.J."/>
            <person name="Kwon S.W."/>
        </authorList>
    </citation>
    <scope>NUCLEOTIDE SEQUENCE [LARGE SCALE GENOMIC DNA]</scope>
    <source>
        <strain evidence="7 8">M2T2B2</strain>
    </source>
</reference>
<dbReference type="InterPro" id="IPR002355">
    <property type="entry name" value="Cu_oxidase_Cu_BS"/>
</dbReference>
<dbReference type="InterPro" id="IPR045087">
    <property type="entry name" value="Cu-oxidase_fam"/>
</dbReference>
<name>A0A2U9S6U4_9PROT</name>
<dbReference type="GO" id="GO:0016491">
    <property type="term" value="F:oxidoreductase activity"/>
    <property type="evidence" value="ECO:0007669"/>
    <property type="project" value="UniProtKB-KW"/>
</dbReference>
<dbReference type="Pfam" id="PF07732">
    <property type="entry name" value="Cu-oxidase_3"/>
    <property type="match status" value="1"/>
</dbReference>
<sequence length="707" mass="76924">MKNAYLIGVLLPLALGVAPAVMAATASAKDSAEPAGETFGNPPVLNTSTAPRAGSLLLRQPQAAPRPHSGQLRNYDLFVTFTDGFIRNPAQGRPDPVRLRSYRGTDVDPSHPFVAPTIEATPGDTVRIKLQNQLPADPDCNNQAQADINNPHCFNGTNLHSHGVWVSPSGNSDNVLVSINPGVSFEYEYNIPADHPAGTFWYHPHRHGSTALQVGSGMAGALIIRGDRPPTRDANGDLDTLLKSPKGAAMTERVLLFEQIPYACTKDGKLKTKSDGSIDWSCAPGEVGEIVSYDQFAPNTWEQSGRFTTVNGRVRPIFANAKVGEAERWRLIHGGVRSPITVEFRKLDVTDFFQREKTLSAAEQDRFAKERCTGQPVPYILAAADGLTLNEGQVRTSVPMQPGYRDDLLVNFPEAGIYCVVNKPSAANASPDRTATSTGVLGFVRVRGDRVVKDPVKETIRQLSANATKYAPAVAKEVIGDLNARCAEKAMGGKTMVDTPYCPRFTRFTAHPPITEHEVVHQPKQELVFYINLPPEGATRTNPLFQVSNSFEVVQNPDGTYGPKGASAYQPGVVDRPVVLGTAQQWELQSYFVSHPFHIHVNPFQVVSIIGPDGRDVSEAGSGDPDYAGMKGMWKDTIWVKSDISQPLASTEPPTGTYKVTIRTRYERFIGEYVLHCHILDHEDQGMMQNVSIGLPDGRGGLAGAHH</sequence>
<evidence type="ECO:0000256" key="1">
    <source>
        <dbReference type="ARBA" id="ARBA00022723"/>
    </source>
</evidence>
<evidence type="ECO:0000313" key="7">
    <source>
        <dbReference type="EMBL" id="AWU95122.1"/>
    </source>
</evidence>
<dbReference type="OrthoDB" id="9757546at2"/>
<evidence type="ECO:0000256" key="4">
    <source>
        <dbReference type="SAM" id="SignalP"/>
    </source>
</evidence>
<dbReference type="AlphaFoldDB" id="A0A2U9S6U4"/>
<evidence type="ECO:0000313" key="8">
    <source>
        <dbReference type="Proteomes" id="UP000249605"/>
    </source>
</evidence>
<feature type="domain" description="Plastocyanin-like" evidence="6">
    <location>
        <begin position="149"/>
        <end position="227"/>
    </location>
</feature>
<accession>A0A2U9S6U4</accession>
<organism evidence="7 8">
    <name type="scientific">Azospirillum ramasamyi</name>
    <dbReference type="NCBI Taxonomy" id="682998"/>
    <lineage>
        <taxon>Bacteria</taxon>
        <taxon>Pseudomonadati</taxon>
        <taxon>Pseudomonadota</taxon>
        <taxon>Alphaproteobacteria</taxon>
        <taxon>Rhodospirillales</taxon>
        <taxon>Azospirillaceae</taxon>
        <taxon>Azospirillum</taxon>
    </lineage>
</organism>
<dbReference type="PROSITE" id="PS00080">
    <property type="entry name" value="MULTICOPPER_OXIDASE2"/>
    <property type="match status" value="1"/>
</dbReference>
<feature type="chain" id="PRO_5015923668" evidence="4">
    <location>
        <begin position="24"/>
        <end position="707"/>
    </location>
</feature>
<dbReference type="InterPro" id="IPR011707">
    <property type="entry name" value="Cu-oxidase-like_N"/>
</dbReference>
<dbReference type="CDD" id="cd13900">
    <property type="entry name" value="CuRO_3_Tth-MCO_like"/>
    <property type="match status" value="1"/>
</dbReference>
<dbReference type="SUPFAM" id="SSF49503">
    <property type="entry name" value="Cupredoxins"/>
    <property type="match status" value="3"/>
</dbReference>
<dbReference type="PANTHER" id="PTHR11709:SF518">
    <property type="entry name" value="MULTICOPPER OXIDASE"/>
    <property type="match status" value="1"/>
</dbReference>
<dbReference type="PROSITE" id="PS00079">
    <property type="entry name" value="MULTICOPPER_OXIDASE1"/>
    <property type="match status" value="1"/>
</dbReference>
<dbReference type="CDD" id="cd13853">
    <property type="entry name" value="CuRO_1_Tth-MCO_like"/>
    <property type="match status" value="1"/>
</dbReference>
<evidence type="ECO:0000256" key="2">
    <source>
        <dbReference type="ARBA" id="ARBA00023002"/>
    </source>
</evidence>
<dbReference type="Proteomes" id="UP000249605">
    <property type="component" value="Chromosome"/>
</dbReference>
<feature type="signal peptide" evidence="4">
    <location>
        <begin position="1"/>
        <end position="23"/>
    </location>
</feature>
<protein>
    <submittedName>
        <fullName evidence="7">Multicopper oxidase family protein</fullName>
    </submittedName>
</protein>
<evidence type="ECO:0000259" key="6">
    <source>
        <dbReference type="Pfam" id="PF07732"/>
    </source>
</evidence>
<keyword evidence="4" id="KW-0732">Signal</keyword>
<dbReference type="EMBL" id="CP029829">
    <property type="protein sequence ID" value="AWU95122.1"/>
    <property type="molecule type" value="Genomic_DNA"/>
</dbReference>
<dbReference type="KEGG" id="azm:DM194_06605"/>
<feature type="region of interest" description="Disordered" evidence="3">
    <location>
        <begin position="30"/>
        <end position="50"/>
    </location>
</feature>
<keyword evidence="1" id="KW-0479">Metal-binding</keyword>
<dbReference type="PANTHER" id="PTHR11709">
    <property type="entry name" value="MULTI-COPPER OXIDASE"/>
    <property type="match status" value="1"/>
</dbReference>
<evidence type="ECO:0000259" key="5">
    <source>
        <dbReference type="Pfam" id="PF07731"/>
    </source>
</evidence>
<proteinExistence type="predicted"/>
<dbReference type="Pfam" id="PF07731">
    <property type="entry name" value="Cu-oxidase_2"/>
    <property type="match status" value="1"/>
</dbReference>
<dbReference type="InterPro" id="IPR011706">
    <property type="entry name" value="Cu-oxidase_C"/>
</dbReference>
<keyword evidence="8" id="KW-1185">Reference proteome</keyword>
<dbReference type="Gene3D" id="2.60.40.420">
    <property type="entry name" value="Cupredoxins - blue copper proteins"/>
    <property type="match status" value="3"/>
</dbReference>
<dbReference type="InterPro" id="IPR033138">
    <property type="entry name" value="Cu_oxidase_CS"/>
</dbReference>
<gene>
    <name evidence="7" type="ORF">DM194_06605</name>
</gene>
<evidence type="ECO:0000256" key="3">
    <source>
        <dbReference type="SAM" id="MobiDB-lite"/>
    </source>
</evidence>